<keyword evidence="2" id="KW-0489">Methyltransferase</keyword>
<accession>A0A9D1HPZ4</accession>
<sequence>MKEWIYGKNTIREALENGRIQDTVYVQEGSRDEKIIALCRQKGVAVSVQPKRFFMRHAPQARTQGLLAQVEGYDYMPLESLIAQLKAKSEPLLVMLDGLEDPHNLGAILRTADAIGADGIIIGKNRSVSLNSTVAKVSTGAIEHVPVCQVTNLARTLETLKQEGYWVVGTAMEGAQDYREPDYRGPLVLVIGSEGFGISRLVLEKCDFKVSLPMRGHVTSLNASVACAILLYAIDAARHPLS</sequence>
<evidence type="ECO:0000259" key="4">
    <source>
        <dbReference type="SMART" id="SM00967"/>
    </source>
</evidence>
<dbReference type="GO" id="GO:0006396">
    <property type="term" value="P:RNA processing"/>
    <property type="evidence" value="ECO:0007669"/>
    <property type="project" value="InterPro"/>
</dbReference>
<keyword evidence="3" id="KW-0808">Transferase</keyword>
<dbReference type="GO" id="GO:0005829">
    <property type="term" value="C:cytosol"/>
    <property type="evidence" value="ECO:0007669"/>
    <property type="project" value="TreeGrafter"/>
</dbReference>
<organism evidence="5 6">
    <name type="scientific">Candidatus Fimiplasma intestinipullorum</name>
    <dbReference type="NCBI Taxonomy" id="2840825"/>
    <lineage>
        <taxon>Bacteria</taxon>
        <taxon>Bacillati</taxon>
        <taxon>Bacillota</taxon>
        <taxon>Clostridia</taxon>
        <taxon>Eubacteriales</taxon>
        <taxon>Candidatus Fimiplasma</taxon>
    </lineage>
</organism>
<dbReference type="Pfam" id="PF08032">
    <property type="entry name" value="SpoU_sub_bind"/>
    <property type="match status" value="1"/>
</dbReference>
<dbReference type="Proteomes" id="UP000824175">
    <property type="component" value="Unassembled WGS sequence"/>
</dbReference>
<comment type="similarity">
    <text evidence="1">Belongs to the class IV-like SAM-binding methyltransferase superfamily. RNA methyltransferase TrmH family.</text>
</comment>
<dbReference type="SUPFAM" id="SSF55315">
    <property type="entry name" value="L30e-like"/>
    <property type="match status" value="1"/>
</dbReference>
<reference evidence="5" key="1">
    <citation type="submission" date="2020-10" db="EMBL/GenBank/DDBJ databases">
        <authorList>
            <person name="Gilroy R."/>
        </authorList>
    </citation>
    <scope>NUCLEOTIDE SEQUENCE</scope>
    <source>
        <strain evidence="5">CHK195-11698</strain>
    </source>
</reference>
<evidence type="ECO:0000256" key="3">
    <source>
        <dbReference type="ARBA" id="ARBA00022679"/>
    </source>
</evidence>
<dbReference type="Gene3D" id="3.40.1280.10">
    <property type="match status" value="1"/>
</dbReference>
<dbReference type="GO" id="GO:0008173">
    <property type="term" value="F:RNA methyltransferase activity"/>
    <property type="evidence" value="ECO:0007669"/>
    <property type="project" value="InterPro"/>
</dbReference>
<dbReference type="AlphaFoldDB" id="A0A9D1HPZ4"/>
<dbReference type="InterPro" id="IPR001537">
    <property type="entry name" value="SpoU_MeTrfase"/>
</dbReference>
<evidence type="ECO:0000313" key="5">
    <source>
        <dbReference type="EMBL" id="HIU14101.1"/>
    </source>
</evidence>
<dbReference type="PANTHER" id="PTHR46429">
    <property type="entry name" value="23S RRNA (GUANOSINE-2'-O-)-METHYLTRANSFERASE RLMB"/>
    <property type="match status" value="1"/>
</dbReference>
<dbReference type="SUPFAM" id="SSF75217">
    <property type="entry name" value="alpha/beta knot"/>
    <property type="match status" value="1"/>
</dbReference>
<name>A0A9D1HPZ4_9FIRM</name>
<dbReference type="GO" id="GO:0032259">
    <property type="term" value="P:methylation"/>
    <property type="evidence" value="ECO:0007669"/>
    <property type="project" value="UniProtKB-KW"/>
</dbReference>
<dbReference type="NCBIfam" id="TIGR00186">
    <property type="entry name" value="rRNA_methyl_3"/>
    <property type="match status" value="1"/>
</dbReference>
<reference evidence="5" key="2">
    <citation type="journal article" date="2021" name="PeerJ">
        <title>Extensive microbial diversity within the chicken gut microbiome revealed by metagenomics and culture.</title>
        <authorList>
            <person name="Gilroy R."/>
            <person name="Ravi A."/>
            <person name="Getino M."/>
            <person name="Pursley I."/>
            <person name="Horton D.L."/>
            <person name="Alikhan N.F."/>
            <person name="Baker D."/>
            <person name="Gharbi K."/>
            <person name="Hall N."/>
            <person name="Watson M."/>
            <person name="Adriaenssens E.M."/>
            <person name="Foster-Nyarko E."/>
            <person name="Jarju S."/>
            <person name="Secka A."/>
            <person name="Antonio M."/>
            <person name="Oren A."/>
            <person name="Chaudhuri R.R."/>
            <person name="La Ragione R."/>
            <person name="Hildebrand F."/>
            <person name="Pallen M.J."/>
        </authorList>
    </citation>
    <scope>NUCLEOTIDE SEQUENCE</scope>
    <source>
        <strain evidence="5">CHK195-11698</strain>
    </source>
</reference>
<dbReference type="GO" id="GO:0003723">
    <property type="term" value="F:RNA binding"/>
    <property type="evidence" value="ECO:0007669"/>
    <property type="project" value="InterPro"/>
</dbReference>
<dbReference type="InterPro" id="IPR029026">
    <property type="entry name" value="tRNA_m1G_MTases_N"/>
</dbReference>
<evidence type="ECO:0000256" key="1">
    <source>
        <dbReference type="ARBA" id="ARBA00007228"/>
    </source>
</evidence>
<dbReference type="InterPro" id="IPR029028">
    <property type="entry name" value="Alpha/beta_knot_MTases"/>
</dbReference>
<dbReference type="PANTHER" id="PTHR46429:SF1">
    <property type="entry name" value="23S RRNA (GUANOSINE-2'-O-)-METHYLTRANSFERASE RLMB"/>
    <property type="match status" value="1"/>
</dbReference>
<dbReference type="SMART" id="SM00967">
    <property type="entry name" value="SpoU_sub_bind"/>
    <property type="match status" value="1"/>
</dbReference>
<dbReference type="InterPro" id="IPR013123">
    <property type="entry name" value="SpoU_subst-bd"/>
</dbReference>
<evidence type="ECO:0000256" key="2">
    <source>
        <dbReference type="ARBA" id="ARBA00022603"/>
    </source>
</evidence>
<feature type="domain" description="RNA 2-O ribose methyltransferase substrate binding" evidence="4">
    <location>
        <begin position="4"/>
        <end position="76"/>
    </location>
</feature>
<evidence type="ECO:0000313" key="6">
    <source>
        <dbReference type="Proteomes" id="UP000824175"/>
    </source>
</evidence>
<dbReference type="EMBL" id="DVMJ01000071">
    <property type="protein sequence ID" value="HIU14101.1"/>
    <property type="molecule type" value="Genomic_DNA"/>
</dbReference>
<proteinExistence type="inferred from homology"/>
<dbReference type="CDD" id="cd18103">
    <property type="entry name" value="SpoU-like_RlmB"/>
    <property type="match status" value="1"/>
</dbReference>
<dbReference type="Gene3D" id="3.30.1330.30">
    <property type="match status" value="1"/>
</dbReference>
<dbReference type="InterPro" id="IPR029064">
    <property type="entry name" value="Ribosomal_eL30-like_sf"/>
</dbReference>
<dbReference type="InterPro" id="IPR004441">
    <property type="entry name" value="rRNA_MeTrfase_TrmH"/>
</dbReference>
<gene>
    <name evidence="5" type="primary">rlmB</name>
    <name evidence="5" type="ORF">IAD15_08540</name>
</gene>
<protein>
    <submittedName>
        <fullName evidence="5">23S rRNA (Guanosine(2251)-2'-O)-methyltransferase RlmB</fullName>
    </submittedName>
</protein>
<comment type="caution">
    <text evidence="5">The sequence shown here is derived from an EMBL/GenBank/DDBJ whole genome shotgun (WGS) entry which is preliminary data.</text>
</comment>
<dbReference type="FunFam" id="3.40.1280.10:FF:000008">
    <property type="entry name" value="Group 3 RNA methyltransferase TrmH"/>
    <property type="match status" value="1"/>
</dbReference>
<dbReference type="Pfam" id="PF00588">
    <property type="entry name" value="SpoU_methylase"/>
    <property type="match status" value="1"/>
</dbReference>